<evidence type="ECO:0000256" key="1">
    <source>
        <dbReference type="SAM" id="MobiDB-lite"/>
    </source>
</evidence>
<gene>
    <name evidence="2" type="ORF">MTBPR1_10515</name>
</gene>
<accession>A0A1C3RDE6</accession>
<dbReference type="STRING" id="1867952.MTBPR1_10515"/>
<name>A0A1C3RDE6_9PROT</name>
<protein>
    <recommendedName>
        <fullName evidence="4">Suppressor protein SRP40</fullName>
    </recommendedName>
</protein>
<evidence type="ECO:0008006" key="4">
    <source>
        <dbReference type="Google" id="ProtNLM"/>
    </source>
</evidence>
<feature type="compositionally biased region" description="Gly residues" evidence="1">
    <location>
        <begin position="100"/>
        <end position="113"/>
    </location>
</feature>
<keyword evidence="3" id="KW-1185">Reference proteome</keyword>
<reference evidence="2 3" key="1">
    <citation type="submission" date="2016-07" db="EMBL/GenBank/DDBJ databases">
        <authorList>
            <person name="Lefevre C.T."/>
        </authorList>
    </citation>
    <scope>NUCLEOTIDE SEQUENCE [LARGE SCALE GENOMIC DNA]</scope>
    <source>
        <strain evidence="2">PR1</strain>
    </source>
</reference>
<dbReference type="AlphaFoldDB" id="A0A1C3RDE6"/>
<organism evidence="2 3">
    <name type="scientific">Candidatus Terasakiella magnetica</name>
    <dbReference type="NCBI Taxonomy" id="1867952"/>
    <lineage>
        <taxon>Bacteria</taxon>
        <taxon>Pseudomonadati</taxon>
        <taxon>Pseudomonadota</taxon>
        <taxon>Alphaproteobacteria</taxon>
        <taxon>Rhodospirillales</taxon>
        <taxon>Terasakiellaceae</taxon>
        <taxon>Terasakiella</taxon>
    </lineage>
</organism>
<proteinExistence type="predicted"/>
<evidence type="ECO:0000313" key="3">
    <source>
        <dbReference type="Proteomes" id="UP000231658"/>
    </source>
</evidence>
<feature type="compositionally biased region" description="Low complexity" evidence="1">
    <location>
        <begin position="114"/>
        <end position="152"/>
    </location>
</feature>
<feature type="compositionally biased region" description="Polar residues" evidence="1">
    <location>
        <begin position="19"/>
        <end position="47"/>
    </location>
</feature>
<sequence length="201" mass="20621">MSISSIAPPSPQSYLISELQDNGLSSEQAKNTASEIGSIVESSQGQSPIAVRESINAEIASDVASGELTQEEADIITASLDELEEQAQSAPPPPPPSGGASKGSSGGGAGGGESSSSSTEVVDVETSTTESGWTTKTTTYSDDTETTTVTYDASKDKTKTEPSETSSLGAIQSLLKENDATDATLNYVTDLMSKGRLNVFA</sequence>
<dbReference type="Proteomes" id="UP000231658">
    <property type="component" value="Unassembled WGS sequence"/>
</dbReference>
<feature type="region of interest" description="Disordered" evidence="1">
    <location>
        <begin position="62"/>
        <end position="167"/>
    </location>
</feature>
<feature type="compositionally biased region" description="Basic and acidic residues" evidence="1">
    <location>
        <begin position="153"/>
        <end position="162"/>
    </location>
</feature>
<evidence type="ECO:0000313" key="2">
    <source>
        <dbReference type="EMBL" id="SCA55268.1"/>
    </source>
</evidence>
<dbReference type="EMBL" id="FLYE01000001">
    <property type="protein sequence ID" value="SCA55268.1"/>
    <property type="molecule type" value="Genomic_DNA"/>
</dbReference>
<feature type="region of interest" description="Disordered" evidence="1">
    <location>
        <begin position="1"/>
        <end position="48"/>
    </location>
</feature>